<protein>
    <submittedName>
        <fullName evidence="18">Transglycosylase domain-containing protein</fullName>
        <ecNumber evidence="18">2.4.-.-</ecNumber>
    </submittedName>
</protein>
<proteinExistence type="predicted"/>
<dbReference type="InterPro" id="IPR050396">
    <property type="entry name" value="Glycosyltr_51/Transpeptidase"/>
</dbReference>
<evidence type="ECO:0000256" key="12">
    <source>
        <dbReference type="ARBA" id="ARBA00023316"/>
    </source>
</evidence>
<dbReference type="Proteomes" id="UP001597178">
    <property type="component" value="Unassembled WGS sequence"/>
</dbReference>
<evidence type="ECO:0000259" key="17">
    <source>
        <dbReference type="Pfam" id="PF00912"/>
    </source>
</evidence>
<dbReference type="SUPFAM" id="SSF53955">
    <property type="entry name" value="Lysozyme-like"/>
    <property type="match status" value="1"/>
</dbReference>
<evidence type="ECO:0000256" key="1">
    <source>
        <dbReference type="ARBA" id="ARBA00004236"/>
    </source>
</evidence>
<feature type="domain" description="Glycosyl transferase family 51" evidence="17">
    <location>
        <begin position="58"/>
        <end position="233"/>
    </location>
</feature>
<evidence type="ECO:0000256" key="6">
    <source>
        <dbReference type="ARBA" id="ARBA00022679"/>
    </source>
</evidence>
<dbReference type="NCBIfam" id="TIGR02074">
    <property type="entry name" value="PBP_1a_fam"/>
    <property type="match status" value="1"/>
</dbReference>
<name>A0ABW3ZTR6_9BACI</name>
<keyword evidence="6 18" id="KW-0808">Transferase</keyword>
<dbReference type="InterPro" id="IPR036950">
    <property type="entry name" value="PBP_transglycosylase"/>
</dbReference>
<sequence>MKTFFRLNGKKYRLIYLLPIGLFALGLLLFVGVYFVSFLLGPPQLTNDQNTIYYSMDGDVIGEESGSENRYWTELDDMSPRLVNATLAIEDRHFYNHNGFDLQRIAGAVVSDLKNFSLDEGASTLTQQYARNLYLSHEKTWMRKLKEAFYTIRLEMYYTKDELLEGYLNTIYYGHGAYGIEAASRHFFDKSAGELTLAESSMLAAIPKGPAYYSPFNHMKHAENRQERILDLMLANDHITEQEHFLAVREKLAFTEPEERESVSVAPHFQDAALNEAAAILELDAEQVRSGGYQIHTTLDTTLQQQLEANTERAIRTESAIEVGAMTMNPDTGGIRALMGGRDYTSSSFNRAVNAKRMPGSAFKPFLYYAALNNGYTPTTMLMSKPTAFKLEDGEVYQPSNYNGYYADRPIPLAQALALSDNVYAVKTSLYIGPEKLVDTARTVGFDSDLPAVPSLALGTAAVTVDEMVTGYGILANGGNAIESHTISKIVDRDGHTVFERKKNEGDPVLDPQSAFVLTQLMTGMFDRSLDGYMAVTGSSIADELSRTYAGKSGTTDSDSWMVGYSPSLVTGIWTGYDDNKQITKTAEEAYAKDIWAAFMEAAHEDRDEQSFDVPDGVVAVGIDPATGKRATPYCDTSRIMYFEKGTEPEEHCTVHMPDDREKAKDNEEQLDEEEEQGLFNRVFNWLF</sequence>
<comment type="caution">
    <text evidence="18">The sequence shown here is derived from an EMBL/GenBank/DDBJ whole genome shotgun (WGS) entry which is preliminary data.</text>
</comment>
<dbReference type="InterPro" id="IPR001264">
    <property type="entry name" value="Glyco_trans_51"/>
</dbReference>
<dbReference type="PANTHER" id="PTHR32282">
    <property type="entry name" value="BINDING PROTEIN TRANSPEPTIDASE, PUTATIVE-RELATED"/>
    <property type="match status" value="1"/>
</dbReference>
<dbReference type="Pfam" id="PF00912">
    <property type="entry name" value="Transgly"/>
    <property type="match status" value="1"/>
</dbReference>
<keyword evidence="19" id="KW-1185">Reference proteome</keyword>
<keyword evidence="3" id="KW-0121">Carboxypeptidase</keyword>
<evidence type="ECO:0000256" key="3">
    <source>
        <dbReference type="ARBA" id="ARBA00022645"/>
    </source>
</evidence>
<evidence type="ECO:0000256" key="5">
    <source>
        <dbReference type="ARBA" id="ARBA00022676"/>
    </source>
</evidence>
<dbReference type="EMBL" id="JBHTNH010000016">
    <property type="protein sequence ID" value="MFD1361608.1"/>
    <property type="molecule type" value="Genomic_DNA"/>
</dbReference>
<comment type="catalytic activity">
    <reaction evidence="14">
        <text>[GlcNAc-(1-&gt;4)-Mur2Ac(oyl-L-Ala-gamma-D-Glu-L-Lys-D-Ala-D-Ala)](n)-di-trans,octa-cis-undecaprenyl diphosphate + beta-D-GlcNAc-(1-&gt;4)-Mur2Ac(oyl-L-Ala-gamma-D-Glu-L-Lys-D-Ala-D-Ala)-di-trans,octa-cis-undecaprenyl diphosphate = [GlcNAc-(1-&gt;4)-Mur2Ac(oyl-L-Ala-gamma-D-Glu-L-Lys-D-Ala-D-Ala)](n+1)-di-trans,octa-cis-undecaprenyl diphosphate + di-trans,octa-cis-undecaprenyl diphosphate + H(+)</text>
        <dbReference type="Rhea" id="RHEA:23708"/>
        <dbReference type="Rhea" id="RHEA-COMP:9602"/>
        <dbReference type="Rhea" id="RHEA-COMP:9603"/>
        <dbReference type="ChEBI" id="CHEBI:15378"/>
        <dbReference type="ChEBI" id="CHEBI:58405"/>
        <dbReference type="ChEBI" id="CHEBI:60033"/>
        <dbReference type="ChEBI" id="CHEBI:78435"/>
        <dbReference type="EC" id="2.4.99.28"/>
    </reaction>
</comment>
<keyword evidence="10 15" id="KW-0472">Membrane</keyword>
<evidence type="ECO:0000313" key="19">
    <source>
        <dbReference type="Proteomes" id="UP001597178"/>
    </source>
</evidence>
<evidence type="ECO:0000259" key="16">
    <source>
        <dbReference type="Pfam" id="PF00905"/>
    </source>
</evidence>
<feature type="domain" description="Penicillin-binding protein transpeptidase" evidence="16">
    <location>
        <begin position="324"/>
        <end position="568"/>
    </location>
</feature>
<evidence type="ECO:0000256" key="4">
    <source>
        <dbReference type="ARBA" id="ARBA00022670"/>
    </source>
</evidence>
<evidence type="ECO:0000256" key="7">
    <source>
        <dbReference type="ARBA" id="ARBA00022801"/>
    </source>
</evidence>
<evidence type="ECO:0000256" key="9">
    <source>
        <dbReference type="ARBA" id="ARBA00022984"/>
    </source>
</evidence>
<accession>A0ABW3ZTR6</accession>
<dbReference type="RefSeq" id="WP_382399330.1">
    <property type="nucleotide sequence ID" value="NZ_JBHTNH010000016.1"/>
</dbReference>
<dbReference type="InterPro" id="IPR023346">
    <property type="entry name" value="Lysozyme-like_dom_sf"/>
</dbReference>
<keyword evidence="4" id="KW-0645">Protease</keyword>
<dbReference type="GO" id="GO:0016757">
    <property type="term" value="F:glycosyltransferase activity"/>
    <property type="evidence" value="ECO:0007669"/>
    <property type="project" value="UniProtKB-KW"/>
</dbReference>
<dbReference type="Pfam" id="PF00905">
    <property type="entry name" value="Transpeptidase"/>
    <property type="match status" value="1"/>
</dbReference>
<keyword evidence="11" id="KW-0511">Multifunctional enzyme</keyword>
<evidence type="ECO:0000256" key="13">
    <source>
        <dbReference type="ARBA" id="ARBA00034000"/>
    </source>
</evidence>
<dbReference type="Gene3D" id="3.40.710.10">
    <property type="entry name" value="DD-peptidase/beta-lactamase superfamily"/>
    <property type="match status" value="1"/>
</dbReference>
<evidence type="ECO:0000256" key="15">
    <source>
        <dbReference type="SAM" id="Phobius"/>
    </source>
</evidence>
<dbReference type="Gene3D" id="1.10.3810.10">
    <property type="entry name" value="Biosynthetic peptidoglycan transglycosylase-like"/>
    <property type="match status" value="1"/>
</dbReference>
<evidence type="ECO:0000313" key="18">
    <source>
        <dbReference type="EMBL" id="MFD1361608.1"/>
    </source>
</evidence>
<evidence type="ECO:0000256" key="11">
    <source>
        <dbReference type="ARBA" id="ARBA00023268"/>
    </source>
</evidence>
<keyword evidence="5 18" id="KW-0328">Glycosyltransferase</keyword>
<keyword evidence="2" id="KW-1003">Cell membrane</keyword>
<evidence type="ECO:0000256" key="10">
    <source>
        <dbReference type="ARBA" id="ARBA00023136"/>
    </source>
</evidence>
<dbReference type="EC" id="2.4.-.-" evidence="18"/>
<evidence type="ECO:0000256" key="2">
    <source>
        <dbReference type="ARBA" id="ARBA00022475"/>
    </source>
</evidence>
<reference evidence="19" key="1">
    <citation type="journal article" date="2019" name="Int. J. Syst. Evol. Microbiol.">
        <title>The Global Catalogue of Microorganisms (GCM) 10K type strain sequencing project: providing services to taxonomists for standard genome sequencing and annotation.</title>
        <authorList>
            <consortium name="The Broad Institute Genomics Platform"/>
            <consortium name="The Broad Institute Genome Sequencing Center for Infectious Disease"/>
            <person name="Wu L."/>
            <person name="Ma J."/>
        </authorList>
    </citation>
    <scope>NUCLEOTIDE SEQUENCE [LARGE SCALE GENOMIC DNA]</scope>
    <source>
        <strain evidence="19">CCUG 54822</strain>
    </source>
</reference>
<evidence type="ECO:0000256" key="8">
    <source>
        <dbReference type="ARBA" id="ARBA00022960"/>
    </source>
</evidence>
<evidence type="ECO:0000256" key="14">
    <source>
        <dbReference type="ARBA" id="ARBA00049902"/>
    </source>
</evidence>
<keyword evidence="8" id="KW-0133">Cell shape</keyword>
<organism evidence="18 19">
    <name type="scientific">Lentibacillus salinarum</name>
    <dbReference type="NCBI Taxonomy" id="446820"/>
    <lineage>
        <taxon>Bacteria</taxon>
        <taxon>Bacillati</taxon>
        <taxon>Bacillota</taxon>
        <taxon>Bacilli</taxon>
        <taxon>Bacillales</taxon>
        <taxon>Bacillaceae</taxon>
        <taxon>Lentibacillus</taxon>
    </lineage>
</organism>
<gene>
    <name evidence="18" type="ORF">ACFQ4A_08055</name>
</gene>
<dbReference type="SUPFAM" id="SSF56601">
    <property type="entry name" value="beta-lactamase/transpeptidase-like"/>
    <property type="match status" value="1"/>
</dbReference>
<keyword evidence="15" id="KW-1133">Transmembrane helix</keyword>
<keyword evidence="12" id="KW-0961">Cell wall biogenesis/degradation</keyword>
<dbReference type="InterPro" id="IPR001460">
    <property type="entry name" value="PCN-bd_Tpept"/>
</dbReference>
<keyword evidence="15" id="KW-0812">Transmembrane</keyword>
<keyword evidence="9" id="KW-0573">Peptidoglycan synthesis</keyword>
<dbReference type="InterPro" id="IPR012338">
    <property type="entry name" value="Beta-lactam/transpept-like"/>
</dbReference>
<comment type="subcellular location">
    <subcellularLocation>
        <location evidence="1">Cell membrane</location>
    </subcellularLocation>
</comment>
<dbReference type="PANTHER" id="PTHR32282:SF11">
    <property type="entry name" value="PENICILLIN-BINDING PROTEIN 1B"/>
    <property type="match status" value="1"/>
</dbReference>
<keyword evidence="7" id="KW-0378">Hydrolase</keyword>
<feature type="transmembrane region" description="Helical" evidence="15">
    <location>
        <begin position="12"/>
        <end position="40"/>
    </location>
</feature>
<comment type="catalytic activity">
    <reaction evidence="13">
        <text>Preferential cleavage: (Ac)2-L-Lys-D-Ala-|-D-Ala. Also transpeptidation of peptidyl-alanyl moieties that are N-acyl substituents of D-alanine.</text>
        <dbReference type="EC" id="3.4.16.4"/>
    </reaction>
</comment>